<dbReference type="SMART" id="SM00248">
    <property type="entry name" value="ANK"/>
    <property type="match status" value="4"/>
</dbReference>
<dbReference type="Proteomes" id="UP001177023">
    <property type="component" value="Unassembled WGS sequence"/>
</dbReference>
<name>A0AA36CN16_9BILA</name>
<organism evidence="4 5">
    <name type="scientific">Mesorhabditis spiculigera</name>
    <dbReference type="NCBI Taxonomy" id="96644"/>
    <lineage>
        <taxon>Eukaryota</taxon>
        <taxon>Metazoa</taxon>
        <taxon>Ecdysozoa</taxon>
        <taxon>Nematoda</taxon>
        <taxon>Chromadorea</taxon>
        <taxon>Rhabditida</taxon>
        <taxon>Rhabditina</taxon>
        <taxon>Rhabditomorpha</taxon>
        <taxon>Rhabditoidea</taxon>
        <taxon>Rhabditidae</taxon>
        <taxon>Mesorhabditinae</taxon>
        <taxon>Mesorhabditis</taxon>
    </lineage>
</organism>
<dbReference type="Gene3D" id="1.25.40.20">
    <property type="entry name" value="Ankyrin repeat-containing domain"/>
    <property type="match status" value="2"/>
</dbReference>
<evidence type="ECO:0000256" key="1">
    <source>
        <dbReference type="ARBA" id="ARBA00022737"/>
    </source>
</evidence>
<dbReference type="SUPFAM" id="SSF48403">
    <property type="entry name" value="Ankyrin repeat"/>
    <property type="match status" value="1"/>
</dbReference>
<keyword evidence="1" id="KW-0677">Repeat</keyword>
<dbReference type="PROSITE" id="PS50297">
    <property type="entry name" value="ANK_REP_REGION"/>
    <property type="match status" value="1"/>
</dbReference>
<evidence type="ECO:0000256" key="2">
    <source>
        <dbReference type="ARBA" id="ARBA00023043"/>
    </source>
</evidence>
<reference evidence="4" key="1">
    <citation type="submission" date="2023-06" db="EMBL/GenBank/DDBJ databases">
        <authorList>
            <person name="Delattre M."/>
        </authorList>
    </citation>
    <scope>NUCLEOTIDE SEQUENCE</scope>
    <source>
        <strain evidence="4">AF72</strain>
    </source>
</reference>
<proteinExistence type="predicted"/>
<feature type="non-terminal residue" evidence="4">
    <location>
        <position position="287"/>
    </location>
</feature>
<dbReference type="PANTHER" id="PTHR24198:SF169">
    <property type="entry name" value="NON-SPECIFIC SERINE_THREONINE PROTEIN KINASE"/>
    <property type="match status" value="1"/>
</dbReference>
<dbReference type="PROSITE" id="PS50088">
    <property type="entry name" value="ANK_REPEAT"/>
    <property type="match status" value="1"/>
</dbReference>
<dbReference type="Pfam" id="PF12796">
    <property type="entry name" value="Ank_2"/>
    <property type="match status" value="2"/>
</dbReference>
<gene>
    <name evidence="4" type="ORF">MSPICULIGERA_LOCUS9410</name>
</gene>
<dbReference type="EMBL" id="CATQJA010002520">
    <property type="protein sequence ID" value="CAJ0570982.1"/>
    <property type="molecule type" value="Genomic_DNA"/>
</dbReference>
<comment type="caution">
    <text evidence="4">The sequence shown here is derived from an EMBL/GenBank/DDBJ whole genome shotgun (WGS) entry which is preliminary data.</text>
</comment>
<keyword evidence="5" id="KW-1185">Reference proteome</keyword>
<evidence type="ECO:0000256" key="3">
    <source>
        <dbReference type="PROSITE-ProRule" id="PRU00023"/>
    </source>
</evidence>
<accession>A0AA36CN16</accession>
<dbReference type="PANTHER" id="PTHR24198">
    <property type="entry name" value="ANKYRIN REPEAT AND PROTEIN KINASE DOMAIN-CONTAINING PROTEIN"/>
    <property type="match status" value="1"/>
</dbReference>
<dbReference type="InterPro" id="IPR002110">
    <property type="entry name" value="Ankyrin_rpt"/>
</dbReference>
<evidence type="ECO:0000313" key="5">
    <source>
        <dbReference type="Proteomes" id="UP001177023"/>
    </source>
</evidence>
<feature type="repeat" description="ANK" evidence="3">
    <location>
        <begin position="81"/>
        <end position="113"/>
    </location>
</feature>
<sequence length="287" mass="31367">MELPPGAEVDDTETMQMIRQAVFFENTELLGDLVKENPWSTRKVDRYGRNLLMLAAHNGRPKALEELIGTQPDTLDVQGGGGKTALHLATEAAQVECARLLLAAGADPSIRDASGHCALESAQMAGHDRLTQLLIESIQSENEKLNVDREQLVRACIDGDVDKVASVVSNCPSRHLDTLFNGREAEAQPTLFVACQNGRHAVVERLLEWRLRHTTVHPVTRDTVAHAAIAGRSCEALRLILESYPHLAGQVNADGSTLLHWAAHTGDVNVAKTWVFLQMILLLSPSL</sequence>
<protein>
    <submittedName>
        <fullName evidence="4">Uncharacterized protein</fullName>
    </submittedName>
</protein>
<evidence type="ECO:0000313" key="4">
    <source>
        <dbReference type="EMBL" id="CAJ0570982.1"/>
    </source>
</evidence>
<dbReference type="AlphaFoldDB" id="A0AA36CN16"/>
<keyword evidence="2 3" id="KW-0040">ANK repeat</keyword>
<dbReference type="InterPro" id="IPR036770">
    <property type="entry name" value="Ankyrin_rpt-contain_sf"/>
</dbReference>